<dbReference type="AlphaFoldDB" id="D2KC83"/>
<dbReference type="GO" id="GO:0005506">
    <property type="term" value="F:iron ion binding"/>
    <property type="evidence" value="ECO:0007669"/>
    <property type="project" value="InterPro"/>
</dbReference>
<evidence type="ECO:0000256" key="3">
    <source>
        <dbReference type="ARBA" id="ARBA00022617"/>
    </source>
</evidence>
<sequence>MELSSFFLLPSFIFVILLLKLIKPGSKPKSGSTVKLPPGPRKLPLIGHLHLLATSDPPHRVFRDLASKYGPDLMHLQLGEVSTIVISSSEIAKEFFKTHDITFAYRPSILSAEITTHNYTDVAFAPYGDYWRQLRKICTLELLSAKRVQSFRPIREEEFMNLCKWIASNEGSSINLSEMVNLTLYDIVMLASLGKKTGEAAEYISTMKGAIELGTGLYIADLYPSIKLFRRISGLRRKAEALHRKSDRIIGNIIDDHKAALNDESKKHEDLVDVLLKFHVDAGSELPLTTENLKAILLDMFTAGTETSSTTIVWVMSELLRNPRVMEKVQEEVRRIYKGQGHVDESLLHELKYLKLVIKEAMRLHPPLPLLLPRENIHQKAEIGGYELTKKTRVLVNVWALGRDPNNWRNAEDFIPERFLDSSIDYKGNNFEYLPFGAGRRICPGMVFGLANVELPLAMLLYHFDWVLPDGLKPEQVDMTESLGVVVARKDPLYVIPVIRKPLPEKIN</sequence>
<reference evidence="14" key="1">
    <citation type="journal article" date="2017" name="Sci. Rep.">
        <title>Elucidation of terpenoid metabolism in Scoparia dulcis by RNA-seq analysis.</title>
        <authorList>
            <person name="Yamamura Y."/>
            <person name="Kurosaki F."/>
            <person name="Lee J.B."/>
        </authorList>
    </citation>
    <scope>NUCLEOTIDE SEQUENCE</scope>
</reference>
<name>D2KC83_SCODU</name>
<dbReference type="FunFam" id="1.10.630.10:FF:000043">
    <property type="entry name" value="Cytochrome P450 99A2"/>
    <property type="match status" value="1"/>
</dbReference>
<keyword evidence="6" id="KW-1133">Transmembrane helix</keyword>
<dbReference type="GO" id="GO:0016020">
    <property type="term" value="C:membrane"/>
    <property type="evidence" value="ECO:0007669"/>
    <property type="project" value="UniProtKB-SubCell"/>
</dbReference>
<keyword evidence="13" id="KW-0732">Signal</keyword>
<proteinExistence type="evidence at transcript level"/>
<feature type="signal peptide" evidence="13">
    <location>
        <begin position="1"/>
        <end position="28"/>
    </location>
</feature>
<keyword evidence="10" id="KW-0472">Membrane</keyword>
<evidence type="ECO:0000256" key="6">
    <source>
        <dbReference type="ARBA" id="ARBA00022989"/>
    </source>
</evidence>
<evidence type="ECO:0000256" key="5">
    <source>
        <dbReference type="ARBA" id="ARBA00022723"/>
    </source>
</evidence>
<dbReference type="PRINTS" id="PR00385">
    <property type="entry name" value="P450"/>
</dbReference>
<keyword evidence="3 11" id="KW-0349">Heme</keyword>
<dbReference type="InterPro" id="IPR036396">
    <property type="entry name" value="Cyt_P450_sf"/>
</dbReference>
<keyword evidence="4" id="KW-0812">Transmembrane</keyword>
<evidence type="ECO:0000256" key="13">
    <source>
        <dbReference type="SAM" id="SignalP"/>
    </source>
</evidence>
<feature type="binding site" description="axial binding residue" evidence="11">
    <location>
        <position position="443"/>
    </location>
    <ligand>
        <name>heme</name>
        <dbReference type="ChEBI" id="CHEBI:30413"/>
    </ligand>
    <ligandPart>
        <name>Fe</name>
        <dbReference type="ChEBI" id="CHEBI:18248"/>
    </ligandPart>
</feature>
<feature type="chain" id="PRO_5003033283" evidence="13">
    <location>
        <begin position="29"/>
        <end position="508"/>
    </location>
</feature>
<organism evidence="14">
    <name type="scientific">Scoparia dulcis</name>
    <name type="common">Sweet broom</name>
    <name type="synonym">Capraria dulcis</name>
    <dbReference type="NCBI Taxonomy" id="107240"/>
    <lineage>
        <taxon>Eukaryota</taxon>
        <taxon>Viridiplantae</taxon>
        <taxon>Streptophyta</taxon>
        <taxon>Embryophyta</taxon>
        <taxon>Tracheophyta</taxon>
        <taxon>Spermatophyta</taxon>
        <taxon>Magnoliopsida</taxon>
        <taxon>eudicotyledons</taxon>
        <taxon>Gunneridae</taxon>
        <taxon>Pentapetalae</taxon>
        <taxon>asterids</taxon>
        <taxon>lamiids</taxon>
        <taxon>Lamiales</taxon>
        <taxon>Plantaginaceae</taxon>
        <taxon>Gratioleae</taxon>
        <taxon>Scoparia</taxon>
    </lineage>
</organism>
<dbReference type="PANTHER" id="PTHR47955">
    <property type="entry name" value="CYTOCHROME P450 FAMILY 71 PROTEIN"/>
    <property type="match status" value="1"/>
</dbReference>
<dbReference type="PROSITE" id="PS00086">
    <property type="entry name" value="CYTOCHROME_P450"/>
    <property type="match status" value="1"/>
</dbReference>
<dbReference type="InterPro" id="IPR017972">
    <property type="entry name" value="Cyt_P450_CS"/>
</dbReference>
<keyword evidence="9 12" id="KW-0503">Monooxygenase</keyword>
<dbReference type="CDD" id="cd11072">
    <property type="entry name" value="CYP71-like"/>
    <property type="match status" value="1"/>
</dbReference>
<comment type="similarity">
    <text evidence="2 12">Belongs to the cytochrome P450 family.</text>
</comment>
<protein>
    <submittedName>
        <fullName evidence="14">Cytochrome P450 CYP71D176</fullName>
    </submittedName>
</protein>
<keyword evidence="7 12" id="KW-0560">Oxidoreductase</keyword>
<dbReference type="SMR" id="D2KC83"/>
<evidence type="ECO:0000256" key="4">
    <source>
        <dbReference type="ARBA" id="ARBA00022692"/>
    </source>
</evidence>
<dbReference type="GO" id="GO:0016705">
    <property type="term" value="F:oxidoreductase activity, acting on paired donors, with incorporation or reduction of molecular oxygen"/>
    <property type="evidence" value="ECO:0007669"/>
    <property type="project" value="InterPro"/>
</dbReference>
<dbReference type="Pfam" id="PF00067">
    <property type="entry name" value="p450"/>
    <property type="match status" value="1"/>
</dbReference>
<keyword evidence="5 11" id="KW-0479">Metal-binding</keyword>
<evidence type="ECO:0000256" key="7">
    <source>
        <dbReference type="ARBA" id="ARBA00023002"/>
    </source>
</evidence>
<dbReference type="PANTHER" id="PTHR47955:SF8">
    <property type="entry name" value="CYTOCHROME P450 71D11-LIKE"/>
    <property type="match status" value="1"/>
</dbReference>
<comment type="subcellular location">
    <subcellularLocation>
        <location evidence="1">Membrane</location>
        <topology evidence="1">Single-pass membrane protein</topology>
    </subcellularLocation>
</comment>
<evidence type="ECO:0000256" key="8">
    <source>
        <dbReference type="ARBA" id="ARBA00023004"/>
    </source>
</evidence>
<accession>D2KC83</accession>
<dbReference type="GO" id="GO:0004497">
    <property type="term" value="F:monooxygenase activity"/>
    <property type="evidence" value="ECO:0007669"/>
    <property type="project" value="UniProtKB-KW"/>
</dbReference>
<dbReference type="SUPFAM" id="SSF48264">
    <property type="entry name" value="Cytochrome P450"/>
    <property type="match status" value="1"/>
</dbReference>
<keyword evidence="8 11" id="KW-0408">Iron</keyword>
<evidence type="ECO:0000256" key="10">
    <source>
        <dbReference type="ARBA" id="ARBA00023136"/>
    </source>
</evidence>
<evidence type="ECO:0000313" key="14">
    <source>
        <dbReference type="EMBL" id="ADA70805.1"/>
    </source>
</evidence>
<evidence type="ECO:0000256" key="9">
    <source>
        <dbReference type="ARBA" id="ARBA00023033"/>
    </source>
</evidence>
<dbReference type="Gene3D" id="1.10.630.10">
    <property type="entry name" value="Cytochrome P450"/>
    <property type="match status" value="1"/>
</dbReference>
<dbReference type="InterPro" id="IPR001128">
    <property type="entry name" value="Cyt_P450"/>
</dbReference>
<dbReference type="GO" id="GO:0020037">
    <property type="term" value="F:heme binding"/>
    <property type="evidence" value="ECO:0007669"/>
    <property type="project" value="InterPro"/>
</dbReference>
<evidence type="ECO:0000256" key="12">
    <source>
        <dbReference type="RuleBase" id="RU000461"/>
    </source>
</evidence>
<dbReference type="PRINTS" id="PR00463">
    <property type="entry name" value="EP450I"/>
</dbReference>
<evidence type="ECO:0000256" key="1">
    <source>
        <dbReference type="ARBA" id="ARBA00004167"/>
    </source>
</evidence>
<gene>
    <name evidence="14" type="primary">CYP5</name>
</gene>
<dbReference type="EMBL" id="GU205275">
    <property type="protein sequence ID" value="ADA70805.1"/>
    <property type="molecule type" value="mRNA"/>
</dbReference>
<evidence type="ECO:0000256" key="2">
    <source>
        <dbReference type="ARBA" id="ARBA00010617"/>
    </source>
</evidence>
<dbReference type="InterPro" id="IPR002401">
    <property type="entry name" value="Cyt_P450_E_grp-I"/>
</dbReference>
<evidence type="ECO:0000256" key="11">
    <source>
        <dbReference type="PIRSR" id="PIRSR602401-1"/>
    </source>
</evidence>
<comment type="cofactor">
    <cofactor evidence="11">
        <name>heme</name>
        <dbReference type="ChEBI" id="CHEBI:30413"/>
    </cofactor>
</comment>